<organism evidence="5 6">
    <name type="scientific">Carboxylicivirga marina</name>
    <dbReference type="NCBI Taxonomy" id="2800988"/>
    <lineage>
        <taxon>Bacteria</taxon>
        <taxon>Pseudomonadati</taxon>
        <taxon>Bacteroidota</taxon>
        <taxon>Bacteroidia</taxon>
        <taxon>Marinilabiliales</taxon>
        <taxon>Marinilabiliaceae</taxon>
        <taxon>Carboxylicivirga</taxon>
    </lineage>
</organism>
<dbReference type="InterPro" id="IPR027843">
    <property type="entry name" value="DUF4440"/>
</dbReference>
<dbReference type="SMART" id="SM00028">
    <property type="entry name" value="TPR"/>
    <property type="match status" value="2"/>
</dbReference>
<dbReference type="SUPFAM" id="SSF48452">
    <property type="entry name" value="TPR-like"/>
    <property type="match status" value="1"/>
</dbReference>
<keyword evidence="1" id="KW-0677">Repeat</keyword>
<dbReference type="PROSITE" id="PS50005">
    <property type="entry name" value="TPR"/>
    <property type="match status" value="1"/>
</dbReference>
<evidence type="ECO:0000259" key="4">
    <source>
        <dbReference type="Pfam" id="PF14534"/>
    </source>
</evidence>
<keyword evidence="2 3" id="KW-0802">TPR repeat</keyword>
<keyword evidence="6" id="KW-1185">Reference proteome</keyword>
<dbReference type="PANTHER" id="PTHR44943">
    <property type="entry name" value="CELLULOSE SYNTHASE OPERON PROTEIN C"/>
    <property type="match status" value="1"/>
</dbReference>
<dbReference type="InterPro" id="IPR011990">
    <property type="entry name" value="TPR-like_helical_dom_sf"/>
</dbReference>
<feature type="repeat" description="TPR" evidence="3">
    <location>
        <begin position="73"/>
        <end position="106"/>
    </location>
</feature>
<protein>
    <submittedName>
        <fullName evidence="5">Nuclear transport factor 2 family protein</fullName>
    </submittedName>
</protein>
<evidence type="ECO:0000256" key="2">
    <source>
        <dbReference type="ARBA" id="ARBA00022803"/>
    </source>
</evidence>
<evidence type="ECO:0000313" key="6">
    <source>
        <dbReference type="Proteomes" id="UP000605676"/>
    </source>
</evidence>
<name>A0ABS1HI38_9BACT</name>
<accession>A0ABS1HI38</accession>
<dbReference type="Proteomes" id="UP000605676">
    <property type="component" value="Unassembled WGS sequence"/>
</dbReference>
<dbReference type="Gene3D" id="1.25.40.10">
    <property type="entry name" value="Tetratricopeptide repeat domain"/>
    <property type="match status" value="1"/>
</dbReference>
<evidence type="ECO:0000256" key="3">
    <source>
        <dbReference type="PROSITE-ProRule" id="PRU00339"/>
    </source>
</evidence>
<evidence type="ECO:0000313" key="5">
    <source>
        <dbReference type="EMBL" id="MBK3517337.1"/>
    </source>
</evidence>
<feature type="domain" description="DUF4440" evidence="4">
    <location>
        <begin position="169"/>
        <end position="275"/>
    </location>
</feature>
<evidence type="ECO:0000256" key="1">
    <source>
        <dbReference type="ARBA" id="ARBA00022737"/>
    </source>
</evidence>
<comment type="caution">
    <text evidence="5">The sequence shown here is derived from an EMBL/GenBank/DDBJ whole genome shotgun (WGS) entry which is preliminary data.</text>
</comment>
<dbReference type="InterPro" id="IPR051685">
    <property type="entry name" value="Ycf3/AcsC/BcsC/TPR_MFPF"/>
</dbReference>
<dbReference type="PANTHER" id="PTHR44943:SF8">
    <property type="entry name" value="TPR REPEAT-CONTAINING PROTEIN MJ0263"/>
    <property type="match status" value="1"/>
</dbReference>
<gene>
    <name evidence="5" type="ORF">JIV24_08295</name>
</gene>
<dbReference type="EMBL" id="JAENRR010000015">
    <property type="protein sequence ID" value="MBK3517337.1"/>
    <property type="molecule type" value="Genomic_DNA"/>
</dbReference>
<sequence>MNKGEKVLKQFAVNVKADKKYNAIPEMRQLVKLYPKNIFAKTMLAYNLGGEKETRPEALSILDECAKLNPNVASIHNIKGYLLLSDKEFDKAKVAFDKYIEMAPDKANPYDSKGDYFMAVNAYNEAAKSYKKACEINDEFTMSKTKAKEAKWMMKREKVASEVKVLADQLVADYNSMDMAKYTKHYFRGPEFCFVLNGKTTESYSDFTKSVFDNREKYKEWKVEVLDETIQIPAENIAVVSQVFSYSGTPIEGETWGVKGNFTTVWRNIDGNWKVVEAINTNPLKE</sequence>
<dbReference type="Pfam" id="PF14534">
    <property type="entry name" value="DUF4440"/>
    <property type="match status" value="1"/>
</dbReference>
<proteinExistence type="predicted"/>
<dbReference type="InterPro" id="IPR019734">
    <property type="entry name" value="TPR_rpt"/>
</dbReference>
<dbReference type="Pfam" id="PF13181">
    <property type="entry name" value="TPR_8"/>
    <property type="match status" value="1"/>
</dbReference>
<reference evidence="5 6" key="1">
    <citation type="submission" date="2021-01" db="EMBL/GenBank/DDBJ databases">
        <title>Carboxyliciviraga sp.nov., isolated from coastal sediments.</title>
        <authorList>
            <person name="Lu D."/>
            <person name="Zhang T."/>
        </authorList>
    </citation>
    <scope>NUCLEOTIDE SEQUENCE [LARGE SCALE GENOMIC DNA]</scope>
    <source>
        <strain evidence="5 6">N1Y132</strain>
    </source>
</reference>
<dbReference type="RefSeq" id="WP_200464567.1">
    <property type="nucleotide sequence ID" value="NZ_JAENRR010000015.1"/>
</dbReference>
<dbReference type="Gene3D" id="3.10.450.50">
    <property type="match status" value="1"/>
</dbReference>